<sequence>MSVSNPWVSVIIPFYNCPYVAQAIESILKQTYPNVELIVVNDGSNEHQHLIIPYLTKIIYIEKINNGVASAINQGIQQAKGEYLVWLSSDDIIDPYKVEYQLRFMQKKNSFFSFTNFNKIDKNSRIIKSNVIPHNVEVNYKNDLKFLQALKNYNPINGCTVMMSRKIIDRVGYFNENLKYAQDYEYWIRVALQFPIHYFPSTLTSYRVHDAMGTIRHYKKQIEEFDSIKSQYKYTLDYLIQKKINASIKRTKRRRNNSSRK</sequence>
<comment type="similarity">
    <text evidence="1">Belongs to the glycosyltransferase 2 family.</text>
</comment>
<evidence type="ECO:0000259" key="2">
    <source>
        <dbReference type="Pfam" id="PF00535"/>
    </source>
</evidence>
<dbReference type="PANTHER" id="PTHR22916">
    <property type="entry name" value="GLYCOSYLTRANSFERASE"/>
    <property type="match status" value="1"/>
</dbReference>
<evidence type="ECO:0000313" key="4">
    <source>
        <dbReference type="Proteomes" id="UP000252731"/>
    </source>
</evidence>
<feature type="domain" description="Glycosyltransferase 2-like" evidence="2">
    <location>
        <begin position="9"/>
        <end position="170"/>
    </location>
</feature>
<dbReference type="Proteomes" id="UP000252731">
    <property type="component" value="Unassembled WGS sequence"/>
</dbReference>
<proteinExistence type="inferred from homology"/>
<dbReference type="EMBL" id="QNSF01000009">
    <property type="protein sequence ID" value="RBP90502.1"/>
    <property type="molecule type" value="Genomic_DNA"/>
</dbReference>
<dbReference type="InterPro" id="IPR001173">
    <property type="entry name" value="Glyco_trans_2-like"/>
</dbReference>
<evidence type="ECO:0000313" key="3">
    <source>
        <dbReference type="EMBL" id="RBP90502.1"/>
    </source>
</evidence>
<name>A0A366JQF3_CYTFI</name>
<dbReference type="InterPro" id="IPR029044">
    <property type="entry name" value="Nucleotide-diphossugar_trans"/>
</dbReference>
<dbReference type="RefSeq" id="WP_113883870.1">
    <property type="nucleotide sequence ID" value="NZ_QNSF01000009.1"/>
</dbReference>
<evidence type="ECO:0000256" key="1">
    <source>
        <dbReference type="ARBA" id="ARBA00006739"/>
    </source>
</evidence>
<keyword evidence="4" id="KW-1185">Reference proteome</keyword>
<protein>
    <submittedName>
        <fullName evidence="3">Glycosyl transferase family 2</fullName>
    </submittedName>
</protein>
<gene>
    <name evidence="3" type="ORF">DFO70_1097</name>
</gene>
<dbReference type="SUPFAM" id="SSF53448">
    <property type="entry name" value="Nucleotide-diphospho-sugar transferases"/>
    <property type="match status" value="1"/>
</dbReference>
<dbReference type="OrthoDB" id="396512at2"/>
<keyword evidence="3" id="KW-0808">Transferase</keyword>
<dbReference type="Pfam" id="PF00535">
    <property type="entry name" value="Glycos_transf_2"/>
    <property type="match status" value="1"/>
</dbReference>
<accession>A0A366JQF3</accession>
<organism evidence="3 4">
    <name type="scientific">Cytobacillus firmus</name>
    <name type="common">Bacillus firmus</name>
    <dbReference type="NCBI Taxonomy" id="1399"/>
    <lineage>
        <taxon>Bacteria</taxon>
        <taxon>Bacillati</taxon>
        <taxon>Bacillota</taxon>
        <taxon>Bacilli</taxon>
        <taxon>Bacillales</taxon>
        <taxon>Bacillaceae</taxon>
        <taxon>Cytobacillus</taxon>
    </lineage>
</organism>
<comment type="caution">
    <text evidence="3">The sequence shown here is derived from an EMBL/GenBank/DDBJ whole genome shotgun (WGS) entry which is preliminary data.</text>
</comment>
<dbReference type="AlphaFoldDB" id="A0A366JQF3"/>
<dbReference type="Gene3D" id="3.90.550.10">
    <property type="entry name" value="Spore Coat Polysaccharide Biosynthesis Protein SpsA, Chain A"/>
    <property type="match status" value="1"/>
</dbReference>
<reference evidence="3 4" key="1">
    <citation type="submission" date="2018-06" db="EMBL/GenBank/DDBJ databases">
        <title>Freshwater and sediment microbial communities from various areas in North America, analyzing microbe dynamics in response to fracking.</title>
        <authorList>
            <person name="Lamendella R."/>
        </authorList>
    </citation>
    <scope>NUCLEOTIDE SEQUENCE [LARGE SCALE GENOMIC DNA]</scope>
    <source>
        <strain evidence="3 4">14_TX</strain>
    </source>
</reference>
<dbReference type="GO" id="GO:0016758">
    <property type="term" value="F:hexosyltransferase activity"/>
    <property type="evidence" value="ECO:0007669"/>
    <property type="project" value="UniProtKB-ARBA"/>
</dbReference>
<dbReference type="PANTHER" id="PTHR22916:SF3">
    <property type="entry name" value="UDP-GLCNAC:BETAGAL BETA-1,3-N-ACETYLGLUCOSAMINYLTRANSFERASE-LIKE PROTEIN 1"/>
    <property type="match status" value="1"/>
</dbReference>